<evidence type="ECO:0000256" key="2">
    <source>
        <dbReference type="ARBA" id="ARBA00012438"/>
    </source>
</evidence>
<dbReference type="RefSeq" id="WP_013628511.1">
    <property type="nucleotide sequence ID" value="NC_015174.1"/>
</dbReference>
<evidence type="ECO:0000259" key="5">
    <source>
        <dbReference type="PROSITE" id="PS50109"/>
    </source>
</evidence>
<dbReference type="HOGENOM" id="CLU_046130_1_1_0"/>
<dbReference type="SUPFAM" id="SSF55874">
    <property type="entry name" value="ATPase domain of HSP90 chaperone/DNA topoisomerase II/histidine kinase"/>
    <property type="match status" value="1"/>
</dbReference>
<dbReference type="Proteomes" id="UP000006860">
    <property type="component" value="Chromosome"/>
</dbReference>
<name>F0SK60_RUBBR</name>
<keyword evidence="7" id="KW-1185">Reference proteome</keyword>
<dbReference type="Gene3D" id="3.30.565.10">
    <property type="entry name" value="Histidine kinase-like ATPase, C-terminal domain"/>
    <property type="match status" value="1"/>
</dbReference>
<proteinExistence type="predicted"/>
<dbReference type="Gene3D" id="1.10.287.130">
    <property type="match status" value="1"/>
</dbReference>
<organism evidence="6 7">
    <name type="scientific">Rubinisphaera brasiliensis (strain ATCC 49424 / DSM 5305 / JCM 21570 / IAM 15109 / NBRC 103401 / IFAM 1448)</name>
    <name type="common">Planctomyces brasiliensis</name>
    <dbReference type="NCBI Taxonomy" id="756272"/>
    <lineage>
        <taxon>Bacteria</taxon>
        <taxon>Pseudomonadati</taxon>
        <taxon>Planctomycetota</taxon>
        <taxon>Planctomycetia</taxon>
        <taxon>Planctomycetales</taxon>
        <taxon>Planctomycetaceae</taxon>
        <taxon>Rubinisphaera</taxon>
    </lineage>
</organism>
<dbReference type="AlphaFoldDB" id="F0SK60"/>
<keyword evidence="4" id="KW-0812">Transmembrane</keyword>
<evidence type="ECO:0000256" key="3">
    <source>
        <dbReference type="ARBA" id="ARBA00022553"/>
    </source>
</evidence>
<dbReference type="Pfam" id="PF02518">
    <property type="entry name" value="HATPase_c"/>
    <property type="match status" value="1"/>
</dbReference>
<dbReference type="EMBL" id="CP002546">
    <property type="protein sequence ID" value="ADY59787.1"/>
    <property type="molecule type" value="Genomic_DNA"/>
</dbReference>
<dbReference type="CDD" id="cd00075">
    <property type="entry name" value="HATPase"/>
    <property type="match status" value="1"/>
</dbReference>
<keyword evidence="3" id="KW-0597">Phosphoprotein</keyword>
<keyword evidence="4" id="KW-0472">Membrane</keyword>
<dbReference type="PRINTS" id="PR00344">
    <property type="entry name" value="BCTRLSENSOR"/>
</dbReference>
<feature type="transmembrane region" description="Helical" evidence="4">
    <location>
        <begin position="98"/>
        <end position="117"/>
    </location>
</feature>
<feature type="domain" description="Histidine kinase" evidence="5">
    <location>
        <begin position="240"/>
        <end position="450"/>
    </location>
</feature>
<dbReference type="SMART" id="SM00388">
    <property type="entry name" value="HisKA"/>
    <property type="match status" value="1"/>
</dbReference>
<sequence>MSQSVPASSSRNLSFSTLRFGGAISIHWFIYLRWVAVLGQLATVLIVRYGFEIPLEIQPLLITIGVTALSNLALLLWYKTYGQRSGRIQQNPQWSHVLAGIMAFDLLLLTCLLYFSGGPSNPFWIFYFVNLCLAGIELTAWVAWCLNFLAVFCFAYLLYDHRLLDAPAISSVLPSIRDVGQVTLAHNGVFCAFVTCASVIVFFTTLVTSKLRSREEDLRVLERQRIRGEKLEALGTLAAGAAHELSTPLGTIAVVVGELQHELARRTEDPLLMDDVKLIRSELDRCRGILNHMSAQAGEGSVDKKLDLTGQQLFQDLLKQLPDTSRVVNSITPAATRCIVHVEPYVTNQALRGMIKNALEASPPETQVHVTLDHHEGKLRLSVSDQGTGMPEHVLSRMGEPFFTTKQTGKGMGLGVFLARTVVERLGGEMQVESSPGQGTTVRCLIPCRDPG</sequence>
<dbReference type="PANTHER" id="PTHR43065">
    <property type="entry name" value="SENSOR HISTIDINE KINASE"/>
    <property type="match status" value="1"/>
</dbReference>
<dbReference type="eggNOG" id="COG4191">
    <property type="taxonomic scope" value="Bacteria"/>
</dbReference>
<gene>
    <name evidence="6" type="ordered locus">Plabr_2185</name>
</gene>
<dbReference type="InterPro" id="IPR003661">
    <property type="entry name" value="HisK_dim/P_dom"/>
</dbReference>
<dbReference type="InterPro" id="IPR036097">
    <property type="entry name" value="HisK_dim/P_sf"/>
</dbReference>
<evidence type="ECO:0000313" key="6">
    <source>
        <dbReference type="EMBL" id="ADY59787.1"/>
    </source>
</evidence>
<evidence type="ECO:0000256" key="4">
    <source>
        <dbReference type="SAM" id="Phobius"/>
    </source>
</evidence>
<dbReference type="PROSITE" id="PS50109">
    <property type="entry name" value="HIS_KIN"/>
    <property type="match status" value="1"/>
</dbReference>
<dbReference type="InterPro" id="IPR004358">
    <property type="entry name" value="Sig_transdc_His_kin-like_C"/>
</dbReference>
<dbReference type="STRING" id="756272.Plabr_2185"/>
<keyword evidence="6" id="KW-0808">Transferase</keyword>
<keyword evidence="6" id="KW-0418">Kinase</keyword>
<accession>F0SK60</accession>
<dbReference type="SUPFAM" id="SSF47384">
    <property type="entry name" value="Homodimeric domain of signal transducing histidine kinase"/>
    <property type="match status" value="1"/>
</dbReference>
<feature type="transmembrane region" description="Helical" evidence="4">
    <location>
        <begin position="20"/>
        <end position="47"/>
    </location>
</feature>
<feature type="transmembrane region" description="Helical" evidence="4">
    <location>
        <begin position="124"/>
        <end position="157"/>
    </location>
</feature>
<dbReference type="GO" id="GO:0000155">
    <property type="term" value="F:phosphorelay sensor kinase activity"/>
    <property type="evidence" value="ECO:0007669"/>
    <property type="project" value="InterPro"/>
</dbReference>
<dbReference type="InterPro" id="IPR005467">
    <property type="entry name" value="His_kinase_dom"/>
</dbReference>
<dbReference type="PANTHER" id="PTHR43065:SF42">
    <property type="entry name" value="TWO-COMPONENT SENSOR PPRA"/>
    <property type="match status" value="1"/>
</dbReference>
<feature type="transmembrane region" description="Helical" evidence="4">
    <location>
        <begin position="184"/>
        <end position="207"/>
    </location>
</feature>
<dbReference type="SMART" id="SM00387">
    <property type="entry name" value="HATPase_c"/>
    <property type="match status" value="1"/>
</dbReference>
<evidence type="ECO:0000256" key="1">
    <source>
        <dbReference type="ARBA" id="ARBA00000085"/>
    </source>
</evidence>
<dbReference type="OrthoDB" id="9785252at2"/>
<feature type="transmembrane region" description="Helical" evidence="4">
    <location>
        <begin position="59"/>
        <end position="78"/>
    </location>
</feature>
<dbReference type="InterPro" id="IPR003594">
    <property type="entry name" value="HATPase_dom"/>
</dbReference>
<evidence type="ECO:0000313" key="7">
    <source>
        <dbReference type="Proteomes" id="UP000006860"/>
    </source>
</evidence>
<reference evidence="7" key="1">
    <citation type="submission" date="2011-02" db="EMBL/GenBank/DDBJ databases">
        <title>The complete genome of Planctomyces brasiliensis DSM 5305.</title>
        <authorList>
            <person name="Lucas S."/>
            <person name="Copeland A."/>
            <person name="Lapidus A."/>
            <person name="Bruce D."/>
            <person name="Goodwin L."/>
            <person name="Pitluck S."/>
            <person name="Kyrpides N."/>
            <person name="Mavromatis K."/>
            <person name="Pagani I."/>
            <person name="Ivanova N."/>
            <person name="Ovchinnikova G."/>
            <person name="Lu M."/>
            <person name="Detter J.C."/>
            <person name="Han C."/>
            <person name="Land M."/>
            <person name="Hauser L."/>
            <person name="Markowitz V."/>
            <person name="Cheng J.-F."/>
            <person name="Hugenholtz P."/>
            <person name="Woyke T."/>
            <person name="Wu D."/>
            <person name="Tindall B."/>
            <person name="Pomrenke H.G."/>
            <person name="Brambilla E."/>
            <person name="Klenk H.-P."/>
            <person name="Eisen J.A."/>
        </authorList>
    </citation>
    <scope>NUCLEOTIDE SEQUENCE [LARGE SCALE GENOMIC DNA]</scope>
    <source>
        <strain evidence="7">ATCC 49424 / DSM 5305 / JCM 21570 / NBRC 103401 / IFAM 1448</strain>
    </source>
</reference>
<protein>
    <recommendedName>
        <fullName evidence="2">histidine kinase</fullName>
        <ecNumber evidence="2">2.7.13.3</ecNumber>
    </recommendedName>
</protein>
<dbReference type="KEGG" id="pbs:Plabr_2185"/>
<dbReference type="EC" id="2.7.13.3" evidence="2"/>
<dbReference type="InterPro" id="IPR036890">
    <property type="entry name" value="HATPase_C_sf"/>
</dbReference>
<comment type="catalytic activity">
    <reaction evidence="1">
        <text>ATP + protein L-histidine = ADP + protein N-phospho-L-histidine.</text>
        <dbReference type="EC" id="2.7.13.3"/>
    </reaction>
</comment>
<keyword evidence="4" id="KW-1133">Transmembrane helix</keyword>